<proteinExistence type="predicted"/>
<sequence length="39" mass="4382">MSETVSNFLVRCHFIYCKTPPQCLCCAADVFHSECSVLV</sequence>
<name>A0A0E9VM12_ANGAN</name>
<protein>
    <submittedName>
        <fullName evidence="1">Uncharacterized protein</fullName>
    </submittedName>
</protein>
<dbReference type="EMBL" id="GBXM01029398">
    <property type="protein sequence ID" value="JAH79179.1"/>
    <property type="molecule type" value="Transcribed_RNA"/>
</dbReference>
<evidence type="ECO:0000313" key="1">
    <source>
        <dbReference type="EMBL" id="JAH79179.1"/>
    </source>
</evidence>
<accession>A0A0E9VM12</accession>
<reference evidence="1" key="1">
    <citation type="submission" date="2014-11" db="EMBL/GenBank/DDBJ databases">
        <authorList>
            <person name="Amaro Gonzalez C."/>
        </authorList>
    </citation>
    <scope>NUCLEOTIDE SEQUENCE</scope>
</reference>
<dbReference type="AlphaFoldDB" id="A0A0E9VM12"/>
<organism evidence="1">
    <name type="scientific">Anguilla anguilla</name>
    <name type="common">European freshwater eel</name>
    <name type="synonym">Muraena anguilla</name>
    <dbReference type="NCBI Taxonomy" id="7936"/>
    <lineage>
        <taxon>Eukaryota</taxon>
        <taxon>Metazoa</taxon>
        <taxon>Chordata</taxon>
        <taxon>Craniata</taxon>
        <taxon>Vertebrata</taxon>
        <taxon>Euteleostomi</taxon>
        <taxon>Actinopterygii</taxon>
        <taxon>Neopterygii</taxon>
        <taxon>Teleostei</taxon>
        <taxon>Anguilliformes</taxon>
        <taxon>Anguillidae</taxon>
        <taxon>Anguilla</taxon>
    </lineage>
</organism>
<reference evidence="1" key="2">
    <citation type="journal article" date="2015" name="Fish Shellfish Immunol.">
        <title>Early steps in the European eel (Anguilla anguilla)-Vibrio vulnificus interaction in the gills: Role of the RtxA13 toxin.</title>
        <authorList>
            <person name="Callol A."/>
            <person name="Pajuelo D."/>
            <person name="Ebbesson L."/>
            <person name="Teles M."/>
            <person name="MacKenzie S."/>
            <person name="Amaro C."/>
        </authorList>
    </citation>
    <scope>NUCLEOTIDE SEQUENCE</scope>
</reference>